<sequence>MKKKLVLAAAGVFSVFALAACSSSDKNEDIATMKGSTITVQDFYDQIKHEQSSQQQVMQMIVYKVFDDKYGKKVSDKDVDKQYDETAKAAEAQGTTIEDYLKQNGQTVKEYKKTIKQGLAYQKGIEDHIKISNKDLKTAWKSFHPEVEAQIIQIPAEKDAKDIKKQLTDGGDFTKIAKEKSTDNQTKKDGGKIKFDSQTQSIPQEVKDAAFKLKDGEVSEPIQTTNSSTYQSSYYLVKMNKNKAKGNDMKPYNKELKKIAKQTKMNDQAFTTKVIGDELKDANVKIKDDAFKNVLANFTKTNDSSNKSSNNQSKDIKDNAKTKNSNK</sequence>
<evidence type="ECO:0000313" key="15">
    <source>
        <dbReference type="EMBL" id="BBC60476.1"/>
    </source>
</evidence>
<dbReference type="PROSITE" id="PS50198">
    <property type="entry name" value="PPIC_PPIASE_2"/>
    <property type="match status" value="1"/>
</dbReference>
<evidence type="ECO:0000256" key="11">
    <source>
        <dbReference type="HAMAP-Rule" id="MF_01145"/>
    </source>
</evidence>
<feature type="region of interest" description="Disordered" evidence="12">
    <location>
        <begin position="179"/>
        <end position="200"/>
    </location>
</feature>
<feature type="compositionally biased region" description="Basic and acidic residues" evidence="12">
    <location>
        <begin position="179"/>
        <end position="195"/>
    </location>
</feature>
<dbReference type="InterPro" id="IPR046357">
    <property type="entry name" value="PPIase_dom_sf"/>
</dbReference>
<accession>A0A2Z5Y104</accession>
<keyword evidence="8 11" id="KW-0564">Palmitate</keyword>
<comment type="function">
    <text evidence="11">Plays a major role in protein secretion by helping the post-translocational extracellular folding of several secreted proteins.</text>
</comment>
<dbReference type="Pfam" id="PF00639">
    <property type="entry name" value="Rotamase"/>
    <property type="match status" value="1"/>
</dbReference>
<keyword evidence="9 11" id="KW-0413">Isomerase</keyword>
<keyword evidence="4 11" id="KW-1003">Cell membrane</keyword>
<dbReference type="Proteomes" id="UP000269226">
    <property type="component" value="Chromosome"/>
</dbReference>
<dbReference type="SUPFAM" id="SSF109998">
    <property type="entry name" value="Triger factor/SurA peptide-binding domain-like"/>
    <property type="match status" value="1"/>
</dbReference>
<comment type="subcellular location">
    <subcellularLocation>
        <location evidence="2 11">Cell membrane</location>
        <topology evidence="2 11">Lipid-anchor</topology>
    </subcellularLocation>
</comment>
<dbReference type="GO" id="GO:0003755">
    <property type="term" value="F:peptidyl-prolyl cis-trans isomerase activity"/>
    <property type="evidence" value="ECO:0007669"/>
    <property type="project" value="UniProtKB-UniRule"/>
</dbReference>
<evidence type="ECO:0000259" key="14">
    <source>
        <dbReference type="PROSITE" id="PS50198"/>
    </source>
</evidence>
<dbReference type="InterPro" id="IPR023059">
    <property type="entry name" value="Foldase_PrsA"/>
</dbReference>
<feature type="signal peptide" evidence="13">
    <location>
        <begin position="1"/>
        <end position="19"/>
    </location>
</feature>
<evidence type="ECO:0000256" key="3">
    <source>
        <dbReference type="ARBA" id="ARBA00006071"/>
    </source>
</evidence>
<comment type="similarity">
    <text evidence="3 11">Belongs to the PrsA family.</text>
</comment>
<dbReference type="PROSITE" id="PS51257">
    <property type="entry name" value="PROKAR_LIPOPROTEIN"/>
    <property type="match status" value="1"/>
</dbReference>
<dbReference type="GO" id="GO:0006457">
    <property type="term" value="P:protein folding"/>
    <property type="evidence" value="ECO:0007669"/>
    <property type="project" value="UniProtKB-UniRule"/>
</dbReference>
<organism evidence="15 16">
    <name type="scientific">Melissococcus plutonius</name>
    <dbReference type="NCBI Taxonomy" id="33970"/>
    <lineage>
        <taxon>Bacteria</taxon>
        <taxon>Bacillati</taxon>
        <taxon>Bacillota</taxon>
        <taxon>Bacilli</taxon>
        <taxon>Lactobacillales</taxon>
        <taxon>Enterococcaceae</taxon>
        <taxon>Melissococcus</taxon>
    </lineage>
</organism>
<reference evidence="15 16" key="1">
    <citation type="submission" date="2018-01" db="EMBL/GenBank/DDBJ databases">
        <title>Whole genome sequence of Melissococcus plutonius DAT561.</title>
        <authorList>
            <person name="Okumura K."/>
            <person name="Takamatsu D."/>
            <person name="Okura M."/>
        </authorList>
    </citation>
    <scope>NUCLEOTIDE SEQUENCE [LARGE SCALE GENOMIC DNA]</scope>
    <source>
        <strain evidence="15 16">DAT561</strain>
    </source>
</reference>
<feature type="region of interest" description="Disordered" evidence="12">
    <location>
        <begin position="298"/>
        <end position="327"/>
    </location>
</feature>
<gene>
    <name evidence="11" type="primary">prsA</name>
    <name evidence="15" type="ORF">DAT561_0337</name>
</gene>
<dbReference type="EC" id="5.2.1.8" evidence="11"/>
<keyword evidence="10 11" id="KW-0449">Lipoprotein</keyword>
<evidence type="ECO:0000256" key="9">
    <source>
        <dbReference type="ARBA" id="ARBA00023235"/>
    </source>
</evidence>
<evidence type="ECO:0000256" key="6">
    <source>
        <dbReference type="ARBA" id="ARBA00023110"/>
    </source>
</evidence>
<evidence type="ECO:0000313" key="16">
    <source>
        <dbReference type="Proteomes" id="UP000269226"/>
    </source>
</evidence>
<keyword evidence="6 11" id="KW-0697">Rotamase</keyword>
<dbReference type="HAMAP" id="MF_01145">
    <property type="entry name" value="Foldase_PrsA"/>
    <property type="match status" value="1"/>
</dbReference>
<evidence type="ECO:0000256" key="10">
    <source>
        <dbReference type="ARBA" id="ARBA00023288"/>
    </source>
</evidence>
<proteinExistence type="inferred from homology"/>
<evidence type="ECO:0000256" key="1">
    <source>
        <dbReference type="ARBA" id="ARBA00000971"/>
    </source>
</evidence>
<feature type="chain" id="PRO_5039518585" description="Foldase protein PrsA" evidence="13">
    <location>
        <begin position="20"/>
        <end position="327"/>
    </location>
</feature>
<dbReference type="EMBL" id="AP018492">
    <property type="protein sequence ID" value="BBC60476.1"/>
    <property type="molecule type" value="Genomic_DNA"/>
</dbReference>
<dbReference type="RefSeq" id="WP_015694552.1">
    <property type="nucleotide sequence ID" value="NZ_AP018492.1"/>
</dbReference>
<evidence type="ECO:0000256" key="13">
    <source>
        <dbReference type="SAM" id="SignalP"/>
    </source>
</evidence>
<evidence type="ECO:0000256" key="4">
    <source>
        <dbReference type="ARBA" id="ARBA00022475"/>
    </source>
</evidence>
<protein>
    <recommendedName>
        <fullName evidence="11">Foldase protein PrsA</fullName>
        <ecNumber evidence="11">5.2.1.8</ecNumber>
    </recommendedName>
</protein>
<feature type="domain" description="PpiC" evidence="14">
    <location>
        <begin position="128"/>
        <end position="225"/>
    </location>
</feature>
<evidence type="ECO:0000256" key="5">
    <source>
        <dbReference type="ARBA" id="ARBA00022729"/>
    </source>
</evidence>
<evidence type="ECO:0000256" key="12">
    <source>
        <dbReference type="SAM" id="MobiDB-lite"/>
    </source>
</evidence>
<dbReference type="InterPro" id="IPR027304">
    <property type="entry name" value="Trigger_fact/SurA_dom_sf"/>
</dbReference>
<dbReference type="PANTHER" id="PTHR47245">
    <property type="entry name" value="PEPTIDYLPROLYL ISOMERASE"/>
    <property type="match status" value="1"/>
</dbReference>
<evidence type="ECO:0000256" key="7">
    <source>
        <dbReference type="ARBA" id="ARBA00023136"/>
    </source>
</evidence>
<keyword evidence="5 11" id="KW-0732">Signal</keyword>
<dbReference type="GO" id="GO:0005886">
    <property type="term" value="C:plasma membrane"/>
    <property type="evidence" value="ECO:0007669"/>
    <property type="project" value="UniProtKB-SubCell"/>
</dbReference>
<dbReference type="SUPFAM" id="SSF54534">
    <property type="entry name" value="FKBP-like"/>
    <property type="match status" value="1"/>
</dbReference>
<evidence type="ECO:0000256" key="8">
    <source>
        <dbReference type="ARBA" id="ARBA00023139"/>
    </source>
</evidence>
<dbReference type="InterPro" id="IPR000297">
    <property type="entry name" value="PPIase_PpiC"/>
</dbReference>
<dbReference type="AlphaFoldDB" id="A0A2Z5Y104"/>
<dbReference type="InterPro" id="IPR050245">
    <property type="entry name" value="PrsA_foldase"/>
</dbReference>
<comment type="catalytic activity">
    <reaction evidence="1 11">
        <text>[protein]-peptidylproline (omega=180) = [protein]-peptidylproline (omega=0)</text>
        <dbReference type="Rhea" id="RHEA:16237"/>
        <dbReference type="Rhea" id="RHEA-COMP:10747"/>
        <dbReference type="Rhea" id="RHEA-COMP:10748"/>
        <dbReference type="ChEBI" id="CHEBI:83833"/>
        <dbReference type="ChEBI" id="CHEBI:83834"/>
        <dbReference type="EC" id="5.2.1.8"/>
    </reaction>
</comment>
<dbReference type="Gene3D" id="3.10.50.40">
    <property type="match status" value="1"/>
</dbReference>
<feature type="compositionally biased region" description="Low complexity" evidence="12">
    <location>
        <begin position="302"/>
        <end position="313"/>
    </location>
</feature>
<evidence type="ECO:0000256" key="2">
    <source>
        <dbReference type="ARBA" id="ARBA00004193"/>
    </source>
</evidence>
<dbReference type="GeneID" id="57042898"/>
<dbReference type="Gene3D" id="1.10.4030.10">
    <property type="entry name" value="Porin chaperone SurA, peptide-binding domain"/>
    <property type="match status" value="1"/>
</dbReference>
<keyword evidence="7 11" id="KW-0472">Membrane</keyword>
<dbReference type="PANTHER" id="PTHR47245:SF1">
    <property type="entry name" value="FOLDASE PROTEIN PRSA"/>
    <property type="match status" value="1"/>
</dbReference>
<name>A0A2Z5Y104_9ENTE</name>